<accession>I3EEZ9</accession>
<dbReference type="InParanoid" id="I3EEZ9"/>
<keyword evidence="3" id="KW-1185">Reference proteome</keyword>
<evidence type="ECO:0000313" key="3">
    <source>
        <dbReference type="Proteomes" id="UP000002872"/>
    </source>
</evidence>
<dbReference type="AlphaFoldDB" id="I3EEZ9"/>
<dbReference type="HOGENOM" id="CLU_2306816_0_0_1"/>
<proteinExistence type="predicted"/>
<dbReference type="VEuPathDB" id="MicrosporidiaDB:NEQG_01868"/>
<keyword evidence="1" id="KW-0472">Membrane</keyword>
<protein>
    <submittedName>
        <fullName evidence="2">Uncharacterized protein</fullName>
    </submittedName>
</protein>
<sequence>MIPYPKTELPISTVQWTGALIVIILAISMIMFCCISSMNRKAEIRYKHLLSILEKSQINSTTIPMNNTTDHVITYDQFINNNKNTEKSMHSMKTTECPKV</sequence>
<gene>
    <name evidence="2" type="ORF">NEQG_01868</name>
</gene>
<reference evidence="2" key="1">
    <citation type="submission" date="2011-01" db="EMBL/GenBank/DDBJ databases">
        <title>The Genome Sequence of Nematocida parisii strain ERTm3.</title>
        <authorList>
            <consortium name="The Broad Institute Genome Sequencing Platform"/>
            <consortium name="The Broad Institute Genome Sequencing Center for Infectious Disease"/>
            <person name="Cuomo C."/>
            <person name="Troemel E."/>
            <person name="Young S.K."/>
            <person name="Zeng Q."/>
            <person name="Gargeya S."/>
            <person name="Fitzgerald M."/>
            <person name="Haas B."/>
            <person name="Abouelleil A."/>
            <person name="Alvarado L."/>
            <person name="Arachchi H.M."/>
            <person name="Berlin A."/>
            <person name="Chapman S.B."/>
            <person name="Gearin G."/>
            <person name="Goldberg J."/>
            <person name="Griggs A."/>
            <person name="Gujja S."/>
            <person name="Hansen M."/>
            <person name="Heiman D."/>
            <person name="Howarth C."/>
            <person name="Larimer J."/>
            <person name="Lui A."/>
            <person name="MacDonald P.J.P."/>
            <person name="McCowen C."/>
            <person name="Montmayeur A."/>
            <person name="Murphy C."/>
            <person name="Neiman D."/>
            <person name="Pearson M."/>
            <person name="Priest M."/>
            <person name="Roberts A."/>
            <person name="Saif S."/>
            <person name="Shea T."/>
            <person name="Sisk P."/>
            <person name="Stolte C."/>
            <person name="Sykes S."/>
            <person name="Wortman J."/>
            <person name="Nusbaum C."/>
            <person name="Birren B."/>
        </authorList>
    </citation>
    <scope>NUCLEOTIDE SEQUENCE</scope>
    <source>
        <strain evidence="2">ERTm3</strain>
    </source>
</reference>
<evidence type="ECO:0000256" key="1">
    <source>
        <dbReference type="SAM" id="Phobius"/>
    </source>
</evidence>
<keyword evidence="1" id="KW-1133">Transmembrane helix</keyword>
<dbReference type="Proteomes" id="UP000002872">
    <property type="component" value="Unassembled WGS sequence"/>
</dbReference>
<keyword evidence="1" id="KW-0812">Transmembrane</keyword>
<name>I3EEZ9_NEMP3</name>
<evidence type="ECO:0000313" key="2">
    <source>
        <dbReference type="EMBL" id="EIJ87796.1"/>
    </source>
</evidence>
<feature type="transmembrane region" description="Helical" evidence="1">
    <location>
        <begin position="16"/>
        <end position="38"/>
    </location>
</feature>
<organism evidence="2 3">
    <name type="scientific">Nematocida parisii (strain ERTm3)</name>
    <name type="common">Nematode killer fungus</name>
    <dbReference type="NCBI Taxonomy" id="935791"/>
    <lineage>
        <taxon>Eukaryota</taxon>
        <taxon>Fungi</taxon>
        <taxon>Fungi incertae sedis</taxon>
        <taxon>Microsporidia</taxon>
        <taxon>Nematocida</taxon>
    </lineage>
</organism>
<dbReference type="EMBL" id="GL870880">
    <property type="protein sequence ID" value="EIJ87796.1"/>
    <property type="molecule type" value="Genomic_DNA"/>
</dbReference>
<dbReference type="OrthoDB" id="10342907at2759"/>